<gene>
    <name evidence="1" type="ORF">Verru16b_03186</name>
</gene>
<dbReference type="EMBL" id="CP016094">
    <property type="protein sequence ID" value="AOS46090.1"/>
    <property type="molecule type" value="Genomic_DNA"/>
</dbReference>
<evidence type="ECO:0000313" key="2">
    <source>
        <dbReference type="Proteomes" id="UP000095228"/>
    </source>
</evidence>
<sequence length="370" mass="41493">MRHLEVPAIEYTQGTKPKHRLFCFAIDGKHIADFATVARVGRDDKTTLFGYQRPEVLNHIKEIRGYLETAENPMIPNAIVVAFNGSVKFSALDLKGEDGPGRIGILRIPTPEDPELPRPGWIVDGQQRTAAIREADIKSFPICVVGFVAASESEQREHFVRVNSAKPLPKDLIFELLPATEGVLSRQLMSKREPARVAGVLNAHPDSPFKGRIRMPTCPRGVISYSAVLRMLEHSFRDGALYEIATLNSEAKAEKEMLAFLFDYWSAVADTFDAAWKLAPKKSRLTHGCGMLAIGYLMEEIAHTVGNSKNDRQAAFRRELNKIARACAWTEGEWELAPDIRRKWNDIQNTPRDIALLTNYLLAAYRKARG</sequence>
<dbReference type="AlphaFoldDB" id="A0A1D8AYW7"/>
<evidence type="ECO:0000313" key="1">
    <source>
        <dbReference type="EMBL" id="AOS46090.1"/>
    </source>
</evidence>
<dbReference type="InterPro" id="IPR017601">
    <property type="entry name" value="DGQHR-contain_dom"/>
</dbReference>
<dbReference type="OrthoDB" id="237364at2"/>
<dbReference type="Proteomes" id="UP000095228">
    <property type="component" value="Chromosome"/>
</dbReference>
<dbReference type="NCBIfam" id="NF041060">
    <property type="entry name" value="DpdB"/>
    <property type="match status" value="1"/>
</dbReference>
<protein>
    <recommendedName>
        <fullName evidence="3">DGQHR domain protein</fullName>
    </recommendedName>
</protein>
<proteinExistence type="predicted"/>
<dbReference type="RefSeq" id="WP_069963176.1">
    <property type="nucleotide sequence ID" value="NZ_CP016094.1"/>
</dbReference>
<evidence type="ECO:0008006" key="3">
    <source>
        <dbReference type="Google" id="ProtNLM"/>
    </source>
</evidence>
<accession>A0A1D8AYW7</accession>
<dbReference type="KEGG" id="obg:Verru16b_03186"/>
<dbReference type="STRING" id="1838286.Verru16b_03186"/>
<dbReference type="NCBIfam" id="TIGR03187">
    <property type="entry name" value="DGQHR"/>
    <property type="match status" value="1"/>
</dbReference>
<dbReference type="Pfam" id="PF14072">
    <property type="entry name" value="DndB"/>
    <property type="match status" value="1"/>
</dbReference>
<reference evidence="1 2" key="1">
    <citation type="submission" date="2016-06" db="EMBL/GenBank/DDBJ databases">
        <title>Three novel species with peptidoglycan cell walls form the new genus Lacunisphaera gen. nov. in the family Opitutaceae of the verrucomicrobial subdivision 4.</title>
        <authorList>
            <person name="Rast P."/>
            <person name="Gloeckner I."/>
            <person name="Jogler M."/>
            <person name="Boedeker C."/>
            <person name="Jeske O."/>
            <person name="Wiegand S."/>
            <person name="Reinhardt R."/>
            <person name="Schumann P."/>
            <person name="Rohde M."/>
            <person name="Spring S."/>
            <person name="Gloeckner F.O."/>
            <person name="Jogler C."/>
        </authorList>
    </citation>
    <scope>NUCLEOTIDE SEQUENCE [LARGE SCALE GENOMIC DNA]</scope>
    <source>
        <strain evidence="1 2">IG16b</strain>
    </source>
</reference>
<keyword evidence="2" id="KW-1185">Reference proteome</keyword>
<dbReference type="InterPro" id="IPR017642">
    <property type="entry name" value="DNA_S_mod_DndB"/>
</dbReference>
<name>A0A1D8AYW7_9BACT</name>
<dbReference type="CDD" id="cd16413">
    <property type="entry name" value="DGQHR_domain"/>
    <property type="match status" value="1"/>
</dbReference>
<organism evidence="1 2">
    <name type="scientific">Lacunisphaera limnophila</name>
    <dbReference type="NCBI Taxonomy" id="1838286"/>
    <lineage>
        <taxon>Bacteria</taxon>
        <taxon>Pseudomonadati</taxon>
        <taxon>Verrucomicrobiota</taxon>
        <taxon>Opitutia</taxon>
        <taxon>Opitutales</taxon>
        <taxon>Opitutaceae</taxon>
        <taxon>Lacunisphaera</taxon>
    </lineage>
</organism>